<organism evidence="2 3">
    <name type="scientific">[Candida] subhashii</name>
    <dbReference type="NCBI Taxonomy" id="561895"/>
    <lineage>
        <taxon>Eukaryota</taxon>
        <taxon>Fungi</taxon>
        <taxon>Dikarya</taxon>
        <taxon>Ascomycota</taxon>
        <taxon>Saccharomycotina</taxon>
        <taxon>Pichiomycetes</taxon>
        <taxon>Debaryomycetaceae</taxon>
        <taxon>Spathaspora</taxon>
    </lineage>
</organism>
<feature type="region of interest" description="Disordered" evidence="1">
    <location>
        <begin position="26"/>
        <end position="53"/>
    </location>
</feature>
<protein>
    <submittedName>
        <fullName evidence="2">Uncharacterized protein</fullName>
    </submittedName>
</protein>
<gene>
    <name evidence="2" type="ORF">J8A68_005790</name>
</gene>
<proteinExistence type="predicted"/>
<sequence>MVVRSLIKGIIRRIPFTEHIPIVKGAHKKSGQEVEQQSDTDLESIDTDMSQSPQQKIHSKLLNNRYNEDQVFYADSQQPRLRHLSYVDNAPVIPVSVRLTEIKRTGTLTTYDNTDTLVENSLVSSCASSIHMHEGEYDNNDYIQTDDNYIQTDDQEDYRHFINQQNERFDELISNNIAAELLPDQDNGNIEDPSLVRFIYKNRTTIMSSMTVRVLNKVPVLRNYSPWISRSNSFSSKLDDEATLNSPFMSDDNDGVFPDTEFDPVFEDNDDGKFEFGLNDEAQIDTFVKSLDDRTKVGLYSFLKQDFETVNDLKNATTLDKIQAFLIISIKLTIVGVKLFIPICKYLYHKFRNNQLYFFNNNNLSSLWDYILKFMSYLEAKLDTHGVVIEKISQHDYHQSEAQLDKLYQEFTTYTSELINPKKLLDKFIPKDDQLTRSLFEYFLNNLSRKDKDSYVQDPKYSMYFSNKQSSMKRSSTTSSISGNGGNNFSDAKQYFETPVRV</sequence>
<evidence type="ECO:0000256" key="1">
    <source>
        <dbReference type="SAM" id="MobiDB-lite"/>
    </source>
</evidence>
<dbReference type="OrthoDB" id="4020218at2759"/>
<name>A0A8J5QDE5_9ASCO</name>
<reference evidence="2 3" key="1">
    <citation type="journal article" date="2021" name="DNA Res.">
        <title>Genome analysis of Candida subhashii reveals its hybrid nature and dual mitochondrial genome conformations.</title>
        <authorList>
            <person name="Mixao V."/>
            <person name="Hegedusova E."/>
            <person name="Saus E."/>
            <person name="Pryszcz L.P."/>
            <person name="Cillingova A."/>
            <person name="Nosek J."/>
            <person name="Gabaldon T."/>
        </authorList>
    </citation>
    <scope>NUCLEOTIDE SEQUENCE [LARGE SCALE GENOMIC DNA]</scope>
    <source>
        <strain evidence="2 3">CBS 10753</strain>
    </source>
</reference>
<keyword evidence="3" id="KW-1185">Reference proteome</keyword>
<dbReference type="GeneID" id="73472590"/>
<dbReference type="RefSeq" id="XP_049260906.1">
    <property type="nucleotide sequence ID" value="XM_049409893.1"/>
</dbReference>
<evidence type="ECO:0000313" key="2">
    <source>
        <dbReference type="EMBL" id="KAG7660673.1"/>
    </source>
</evidence>
<comment type="caution">
    <text evidence="2">The sequence shown here is derived from an EMBL/GenBank/DDBJ whole genome shotgun (WGS) entry which is preliminary data.</text>
</comment>
<dbReference type="EMBL" id="JAGSYN010000275">
    <property type="protein sequence ID" value="KAG7660673.1"/>
    <property type="molecule type" value="Genomic_DNA"/>
</dbReference>
<dbReference type="AlphaFoldDB" id="A0A8J5QDE5"/>
<dbReference type="Proteomes" id="UP000694255">
    <property type="component" value="Unassembled WGS sequence"/>
</dbReference>
<evidence type="ECO:0000313" key="3">
    <source>
        <dbReference type="Proteomes" id="UP000694255"/>
    </source>
</evidence>
<feature type="compositionally biased region" description="Acidic residues" evidence="1">
    <location>
        <begin position="36"/>
        <end position="46"/>
    </location>
</feature>
<accession>A0A8J5QDE5</accession>